<name>A0A6J7GNP3_9ZZZZ</name>
<dbReference type="AlphaFoldDB" id="A0A6J7GNP3"/>
<feature type="transmembrane region" description="Helical" evidence="1">
    <location>
        <begin position="254"/>
        <end position="275"/>
    </location>
</feature>
<dbReference type="GO" id="GO:0022857">
    <property type="term" value="F:transmembrane transporter activity"/>
    <property type="evidence" value="ECO:0007669"/>
    <property type="project" value="InterPro"/>
</dbReference>
<feature type="transmembrane region" description="Helical" evidence="1">
    <location>
        <begin position="91"/>
        <end position="115"/>
    </location>
</feature>
<dbReference type="SUPFAM" id="SSF103473">
    <property type="entry name" value="MFS general substrate transporter"/>
    <property type="match status" value="1"/>
</dbReference>
<feature type="transmembrane region" description="Helical" evidence="1">
    <location>
        <begin position="68"/>
        <end position="85"/>
    </location>
</feature>
<organism evidence="2">
    <name type="scientific">freshwater metagenome</name>
    <dbReference type="NCBI Taxonomy" id="449393"/>
    <lineage>
        <taxon>unclassified sequences</taxon>
        <taxon>metagenomes</taxon>
        <taxon>ecological metagenomes</taxon>
    </lineage>
</organism>
<reference evidence="2" key="1">
    <citation type="submission" date="2020-05" db="EMBL/GenBank/DDBJ databases">
        <authorList>
            <person name="Chiriac C."/>
            <person name="Salcher M."/>
            <person name="Ghai R."/>
            <person name="Kavagutti S V."/>
        </authorList>
    </citation>
    <scope>NUCLEOTIDE SEQUENCE</scope>
</reference>
<protein>
    <submittedName>
        <fullName evidence="2">Unannotated protein</fullName>
    </submittedName>
</protein>
<feature type="transmembrane region" description="Helical" evidence="1">
    <location>
        <begin position="342"/>
        <end position="365"/>
    </location>
</feature>
<keyword evidence="1" id="KW-0472">Membrane</keyword>
<dbReference type="Gene3D" id="1.20.1250.20">
    <property type="entry name" value="MFS general substrate transporter like domains"/>
    <property type="match status" value="1"/>
</dbReference>
<feature type="transmembrane region" description="Helical" evidence="1">
    <location>
        <begin position="315"/>
        <end position="336"/>
    </location>
</feature>
<feature type="transmembrane region" description="Helical" evidence="1">
    <location>
        <begin position="281"/>
        <end position="303"/>
    </location>
</feature>
<dbReference type="InterPro" id="IPR036259">
    <property type="entry name" value="MFS_trans_sf"/>
</dbReference>
<gene>
    <name evidence="2" type="ORF">UFOPK3609_00805</name>
</gene>
<dbReference type="EMBL" id="CAFBMQ010000106">
    <property type="protein sequence ID" value="CAB4910107.1"/>
    <property type="molecule type" value="Genomic_DNA"/>
</dbReference>
<sequence length="370" mass="35510">MLLVLAGTALVACTYGLVRYAFGLAVPEVQRDLGLSTGAVGVVSGATSVAYCLAAAVAFGCCQRWPRAVVAGAGAVAAVGALGVWTAGSAAVFAVAVVLGSAGAGAASPGLVVLVGRAVPGPQQDRAQAVVNAGTGPGLVAAALLALLLGDRWQTAWWVAGAATAVVTVVVLLLAPRGTPETGPAVPVDAGRRWVAPLAGAALLGAGTAAVWTHGRSVLQAGGLAGPTALWVWVALGAGATGAAVLAPRWLRAGVAPAWTAALALTAAGVVGLPLPPVGPVPFLAAAAFGLGSTVGTTVLIAWADRVSSTPGPAVSAFFVALLLGQAVGAPLSSALLPVGVLPAFGVAAVLVLAGAALPAPAAVAEPAAR</sequence>
<keyword evidence="1" id="KW-0812">Transmembrane</keyword>
<feature type="transmembrane region" description="Helical" evidence="1">
    <location>
        <begin position="155"/>
        <end position="174"/>
    </location>
</feature>
<evidence type="ECO:0000256" key="1">
    <source>
        <dbReference type="SAM" id="Phobius"/>
    </source>
</evidence>
<dbReference type="Pfam" id="PF07690">
    <property type="entry name" value="MFS_1"/>
    <property type="match status" value="1"/>
</dbReference>
<feature type="transmembrane region" description="Helical" evidence="1">
    <location>
        <begin position="194"/>
        <end position="212"/>
    </location>
</feature>
<proteinExistence type="predicted"/>
<dbReference type="InterPro" id="IPR011701">
    <property type="entry name" value="MFS"/>
</dbReference>
<feature type="transmembrane region" description="Helical" evidence="1">
    <location>
        <begin position="127"/>
        <end position="149"/>
    </location>
</feature>
<keyword evidence="1" id="KW-1133">Transmembrane helix</keyword>
<evidence type="ECO:0000313" key="2">
    <source>
        <dbReference type="EMBL" id="CAB4910107.1"/>
    </source>
</evidence>
<accession>A0A6J7GNP3</accession>
<feature type="transmembrane region" description="Helical" evidence="1">
    <location>
        <begin position="224"/>
        <end position="247"/>
    </location>
</feature>
<feature type="transmembrane region" description="Helical" evidence="1">
    <location>
        <begin position="39"/>
        <end position="61"/>
    </location>
</feature>